<dbReference type="GO" id="GO:0003684">
    <property type="term" value="F:damaged DNA binding"/>
    <property type="evidence" value="ECO:0007669"/>
    <property type="project" value="InterPro"/>
</dbReference>
<dbReference type="InterPro" id="IPR036465">
    <property type="entry name" value="vWFA_dom_sf"/>
</dbReference>
<dbReference type="SMART" id="SM00559">
    <property type="entry name" value="Ku78"/>
    <property type="match status" value="1"/>
</dbReference>
<name>A0A7I8WBY9_9ANNE</name>
<keyword evidence="12 14" id="KW-0234">DNA repair</keyword>
<evidence type="ECO:0000256" key="9">
    <source>
        <dbReference type="ARBA" id="ARBA00022840"/>
    </source>
</evidence>
<comment type="caution">
    <text evidence="17">The sequence shown here is derived from an EMBL/GenBank/DDBJ whole genome shotgun (WGS) entry which is preliminary data.</text>
</comment>
<dbReference type="SUPFAM" id="SSF100939">
    <property type="entry name" value="SPOC domain-like"/>
    <property type="match status" value="1"/>
</dbReference>
<evidence type="ECO:0000259" key="16">
    <source>
        <dbReference type="PROSITE" id="PS50234"/>
    </source>
</evidence>
<dbReference type="Pfam" id="PF02735">
    <property type="entry name" value="Ku"/>
    <property type="match status" value="1"/>
</dbReference>
<keyword evidence="4" id="KW-0158">Chromosome</keyword>
<keyword evidence="8 14" id="KW-0347">Helicase</keyword>
<evidence type="ECO:0000256" key="4">
    <source>
        <dbReference type="ARBA" id="ARBA00022454"/>
    </source>
</evidence>
<dbReference type="PIRSF" id="PIRSF016570">
    <property type="entry name" value="Ku80"/>
    <property type="match status" value="1"/>
</dbReference>
<dbReference type="AlphaFoldDB" id="A0A7I8WBY9"/>
<comment type="subcellular location">
    <subcellularLocation>
        <location evidence="2">Chromosome</location>
    </subcellularLocation>
    <subcellularLocation>
        <location evidence="1 14">Nucleus</location>
    </subcellularLocation>
</comment>
<feature type="domain" description="VWFA" evidence="16">
    <location>
        <begin position="7"/>
        <end position="174"/>
    </location>
</feature>
<dbReference type="InterPro" id="IPR014893">
    <property type="entry name" value="Ku_PK_bind"/>
</dbReference>
<keyword evidence="13 14" id="KW-0539">Nucleus</keyword>
<evidence type="ECO:0000256" key="2">
    <source>
        <dbReference type="ARBA" id="ARBA00004286"/>
    </source>
</evidence>
<dbReference type="Pfam" id="PF08785">
    <property type="entry name" value="Ku_PK_bind"/>
    <property type="match status" value="1"/>
</dbReference>
<dbReference type="Gene3D" id="2.40.290.10">
    <property type="match status" value="1"/>
</dbReference>
<evidence type="ECO:0000256" key="10">
    <source>
        <dbReference type="ARBA" id="ARBA00023125"/>
    </source>
</evidence>
<dbReference type="FunFam" id="1.10.1600.10:FF:000002">
    <property type="entry name" value="X-ray repair cross-complementing protein 5"/>
    <property type="match status" value="1"/>
</dbReference>
<keyword evidence="10 14" id="KW-0238">DNA-binding</keyword>
<reference evidence="17 18" key="1">
    <citation type="submission" date="2020-08" db="EMBL/GenBank/DDBJ databases">
        <authorList>
            <person name="Hejnol A."/>
        </authorList>
    </citation>
    <scope>NUCLEOTIDE SEQUENCE [LARGE SCALE GENOMIC DNA]</scope>
</reference>
<dbReference type="Proteomes" id="UP000549394">
    <property type="component" value="Unassembled WGS sequence"/>
</dbReference>
<dbReference type="Gene3D" id="1.25.40.240">
    <property type="entry name" value="Ku, C-terminal domain"/>
    <property type="match status" value="1"/>
</dbReference>
<gene>
    <name evidence="17" type="ORF">DGYR_LOCUS13007</name>
</gene>
<evidence type="ECO:0000256" key="13">
    <source>
        <dbReference type="ARBA" id="ARBA00023242"/>
    </source>
</evidence>
<evidence type="ECO:0000256" key="7">
    <source>
        <dbReference type="ARBA" id="ARBA00022801"/>
    </source>
</evidence>
<dbReference type="PANTHER" id="PTHR12604:SF4">
    <property type="entry name" value="X-RAY REPAIR CROSS-COMPLEMENTING PROTEIN 5"/>
    <property type="match status" value="1"/>
</dbReference>
<dbReference type="GO" id="GO:0000723">
    <property type="term" value="P:telomere maintenance"/>
    <property type="evidence" value="ECO:0007669"/>
    <property type="project" value="InterPro"/>
</dbReference>
<evidence type="ECO:0000256" key="8">
    <source>
        <dbReference type="ARBA" id="ARBA00022806"/>
    </source>
</evidence>
<dbReference type="GO" id="GO:0043564">
    <property type="term" value="C:Ku70:Ku80 complex"/>
    <property type="evidence" value="ECO:0007669"/>
    <property type="project" value="InterPro"/>
</dbReference>
<dbReference type="InterPro" id="IPR005160">
    <property type="entry name" value="Ku_C"/>
</dbReference>
<dbReference type="GO" id="GO:0003690">
    <property type="term" value="F:double-stranded DNA binding"/>
    <property type="evidence" value="ECO:0007669"/>
    <property type="project" value="TreeGrafter"/>
</dbReference>
<keyword evidence="9 14" id="KW-0067">ATP-binding</keyword>
<evidence type="ECO:0000256" key="3">
    <source>
        <dbReference type="ARBA" id="ARBA00007726"/>
    </source>
</evidence>
<dbReference type="EMBL" id="CAJFCJ010000028">
    <property type="protein sequence ID" value="CAD5125661.1"/>
    <property type="molecule type" value="Genomic_DNA"/>
</dbReference>
<dbReference type="PANTHER" id="PTHR12604">
    <property type="entry name" value="KU AUTOANTIGEN DNA HELICASE"/>
    <property type="match status" value="1"/>
</dbReference>
<evidence type="ECO:0000256" key="1">
    <source>
        <dbReference type="ARBA" id="ARBA00004123"/>
    </source>
</evidence>
<dbReference type="InterPro" id="IPR002035">
    <property type="entry name" value="VWF_A"/>
</dbReference>
<dbReference type="InterPro" id="IPR006164">
    <property type="entry name" value="DNA_bd_Ku70/Ku80"/>
</dbReference>
<feature type="compositionally biased region" description="Basic and acidic residues" evidence="15">
    <location>
        <begin position="564"/>
        <end position="575"/>
    </location>
</feature>
<comment type="catalytic activity">
    <reaction evidence="14">
        <text>ATP + H2O = ADP + phosphate + H(+)</text>
        <dbReference type="Rhea" id="RHEA:13065"/>
        <dbReference type="ChEBI" id="CHEBI:15377"/>
        <dbReference type="ChEBI" id="CHEBI:15378"/>
        <dbReference type="ChEBI" id="CHEBI:30616"/>
        <dbReference type="ChEBI" id="CHEBI:43474"/>
        <dbReference type="ChEBI" id="CHEBI:456216"/>
        <dbReference type="EC" id="3.6.4.12"/>
    </reaction>
</comment>
<dbReference type="OrthoDB" id="30826at2759"/>
<dbReference type="GO" id="GO:0042162">
    <property type="term" value="F:telomeric DNA binding"/>
    <property type="evidence" value="ECO:0007669"/>
    <property type="project" value="InterPro"/>
</dbReference>
<keyword evidence="7 14" id="KW-0378">Hydrolase</keyword>
<dbReference type="SUPFAM" id="SSF101420">
    <property type="entry name" value="C-terminal domain of Ku80"/>
    <property type="match status" value="1"/>
</dbReference>
<sequence>MASEKEAIAIVLDVGPSMDSAAEGDRTKLQESIDCIHMILQRKLFSESKDEVSLILIGSDETANELADDDSYNNISVARPLATVTWPFLEFVQNDISPTDNETDFLDGIVVAADHLRSQTMGKRGFVSSKIILFSDLAGPVADNQLDAITKSLKSADIALNVIGVDPDEDESDEDRKPPQGGAGPSTAPHRKPKTPQQKLGEKIVNHILEAVDGECYTFSETWEFLSNYQSKSVRPTAWKCQLDIAENVKIPINAYIRVKEAKSKGFKTVYAKDPESTIIRESTHHLNDEEETEVERKDMVQGHRYGSTLVPFSDEDLQAMKFRSEKCFQVLGFTSRENVNRYMFMGDSTMIVHPEKGDEVAAAALSSLIKACQQMNKVVIVRRCYSASSSPKIGVLEPDIDEKKNRERFFYHDLPFAEDVRRFTMSTLPYSEETITDYNDKFKPSDDQLDVVDGLIDSMMLVVKDEDGEKIEEKKPKNLFNPYLQRLYHCLNHRANDTTEALPGPSDRLVESLEMSERVKEASNNQLKKVKETFPLKRVAKAKGKDTADNVFNIEEKDAEGESSEKKPRMDDVELSDLQKEKVDKIGTVTPVEDFLAILSQKDRDRYDEACEMIRERIIQLVFDSFGSQLFSKAIDCLRAYRAQTLKHSEPRDFNKFLFSLKESLFQKNKKAFWKLMIEEKLGLVTKLESEESSVTKAEGDDFLTEVVEEKIKEEAPPKEDADELLDMM</sequence>
<proteinExistence type="inferred from homology"/>
<feature type="region of interest" description="Disordered" evidence="15">
    <location>
        <begin position="164"/>
        <end position="200"/>
    </location>
</feature>
<keyword evidence="11 14" id="KW-0233">DNA recombination</keyword>
<dbReference type="InterPro" id="IPR016194">
    <property type="entry name" value="SPOC-like_C_dom_sf"/>
</dbReference>
<keyword evidence="6 14" id="KW-0227">DNA damage</keyword>
<accession>A0A7I8WBY9</accession>
<evidence type="ECO:0000256" key="11">
    <source>
        <dbReference type="ARBA" id="ARBA00023172"/>
    </source>
</evidence>
<dbReference type="PROSITE" id="PS50234">
    <property type="entry name" value="VWFA"/>
    <property type="match status" value="1"/>
</dbReference>
<evidence type="ECO:0000256" key="5">
    <source>
        <dbReference type="ARBA" id="ARBA00022741"/>
    </source>
</evidence>
<feature type="region of interest" description="Disordered" evidence="15">
    <location>
        <begin position="552"/>
        <end position="575"/>
    </location>
</feature>
<dbReference type="InterPro" id="IPR024193">
    <property type="entry name" value="Ku80"/>
</dbReference>
<organism evidence="17 18">
    <name type="scientific">Dimorphilus gyrociliatus</name>
    <dbReference type="NCBI Taxonomy" id="2664684"/>
    <lineage>
        <taxon>Eukaryota</taxon>
        <taxon>Metazoa</taxon>
        <taxon>Spiralia</taxon>
        <taxon>Lophotrochozoa</taxon>
        <taxon>Annelida</taxon>
        <taxon>Polychaeta</taxon>
        <taxon>Polychaeta incertae sedis</taxon>
        <taxon>Dinophilidae</taxon>
        <taxon>Dimorphilus</taxon>
    </lineage>
</organism>
<keyword evidence="18" id="KW-1185">Reference proteome</keyword>
<evidence type="ECO:0000256" key="12">
    <source>
        <dbReference type="ARBA" id="ARBA00023204"/>
    </source>
</evidence>
<evidence type="ECO:0000256" key="6">
    <source>
        <dbReference type="ARBA" id="ARBA00022763"/>
    </source>
</evidence>
<dbReference type="Pfam" id="PF03731">
    <property type="entry name" value="Ku_N"/>
    <property type="match status" value="1"/>
</dbReference>
<dbReference type="InterPro" id="IPR005161">
    <property type="entry name" value="Ku_N"/>
</dbReference>
<evidence type="ECO:0000256" key="14">
    <source>
        <dbReference type="PIRNR" id="PIRNR016570"/>
    </source>
</evidence>
<dbReference type="Pfam" id="PF03730">
    <property type="entry name" value="Ku_C"/>
    <property type="match status" value="1"/>
</dbReference>
<protein>
    <recommendedName>
        <fullName evidence="14">ATP-dependent DNA helicase II subunit 2</fullName>
        <ecNumber evidence="14">3.6.4.12</ecNumber>
    </recommendedName>
</protein>
<dbReference type="GO" id="GO:0006310">
    <property type="term" value="P:DNA recombination"/>
    <property type="evidence" value="ECO:0007669"/>
    <property type="project" value="UniProtKB-KW"/>
</dbReference>
<dbReference type="Gene3D" id="1.10.1600.10">
    <property type="match status" value="1"/>
</dbReference>
<dbReference type="GO" id="GO:0003678">
    <property type="term" value="F:DNA helicase activity"/>
    <property type="evidence" value="ECO:0007669"/>
    <property type="project" value="UniProtKB-EC"/>
</dbReference>
<dbReference type="EC" id="3.6.4.12" evidence="14"/>
<dbReference type="GO" id="GO:0005694">
    <property type="term" value="C:chromosome"/>
    <property type="evidence" value="ECO:0007669"/>
    <property type="project" value="UniProtKB-SubCell"/>
</dbReference>
<keyword evidence="5 14" id="KW-0547">Nucleotide-binding</keyword>
<dbReference type="CDD" id="cd00873">
    <property type="entry name" value="KU80"/>
    <property type="match status" value="1"/>
</dbReference>
<dbReference type="GO" id="GO:0005524">
    <property type="term" value="F:ATP binding"/>
    <property type="evidence" value="ECO:0007669"/>
    <property type="project" value="UniProtKB-UniRule"/>
</dbReference>
<evidence type="ECO:0000313" key="18">
    <source>
        <dbReference type="Proteomes" id="UP000549394"/>
    </source>
</evidence>
<dbReference type="InterPro" id="IPR036494">
    <property type="entry name" value="Ku_C_sf"/>
</dbReference>
<comment type="similarity">
    <text evidence="3 14">Belongs to the ku80 family.</text>
</comment>
<dbReference type="GO" id="GO:0006303">
    <property type="term" value="P:double-strand break repair via nonhomologous end joining"/>
    <property type="evidence" value="ECO:0007669"/>
    <property type="project" value="InterPro"/>
</dbReference>
<dbReference type="Gene3D" id="3.40.50.410">
    <property type="entry name" value="von Willebrand factor, type A domain"/>
    <property type="match status" value="1"/>
</dbReference>
<evidence type="ECO:0000313" key="17">
    <source>
        <dbReference type="EMBL" id="CAD5125661.1"/>
    </source>
</evidence>
<dbReference type="GO" id="GO:0016787">
    <property type="term" value="F:hydrolase activity"/>
    <property type="evidence" value="ECO:0007669"/>
    <property type="project" value="UniProtKB-KW"/>
</dbReference>
<dbReference type="FunFam" id="2.40.290.10:FF:000005">
    <property type="entry name" value="X-ray repair cross-complementing protein 5"/>
    <property type="match status" value="1"/>
</dbReference>
<dbReference type="SUPFAM" id="SSF53300">
    <property type="entry name" value="vWA-like"/>
    <property type="match status" value="1"/>
</dbReference>
<comment type="function">
    <text evidence="14">Single-stranded DNA-dependent ATP-dependent helicase.</text>
</comment>
<evidence type="ECO:0000256" key="15">
    <source>
        <dbReference type="SAM" id="MobiDB-lite"/>
    </source>
</evidence>